<evidence type="ECO:0000313" key="3">
    <source>
        <dbReference type="Proteomes" id="UP000325902"/>
    </source>
</evidence>
<dbReference type="EMBL" id="VCHE01000070">
    <property type="protein sequence ID" value="KAB2572827.1"/>
    <property type="molecule type" value="Genomic_DNA"/>
</dbReference>
<gene>
    <name evidence="2" type="ORF">DBV05_g8534</name>
</gene>
<reference evidence="2 3" key="1">
    <citation type="journal article" date="2019" name="Sci. Rep.">
        <title>A multi-omics analysis of the grapevine pathogen Lasiodiplodia theobromae reveals that temperature affects the expression of virulence- and pathogenicity-related genes.</title>
        <authorList>
            <person name="Felix C."/>
            <person name="Meneses R."/>
            <person name="Goncalves M.F.M."/>
            <person name="Tilleman L."/>
            <person name="Duarte A.S."/>
            <person name="Jorrin-Novo J.V."/>
            <person name="Van de Peer Y."/>
            <person name="Deforce D."/>
            <person name="Van Nieuwerburgh F."/>
            <person name="Esteves A.C."/>
            <person name="Alves A."/>
        </authorList>
    </citation>
    <scope>NUCLEOTIDE SEQUENCE [LARGE SCALE GENOMIC DNA]</scope>
    <source>
        <strain evidence="2 3">LA-SOL3</strain>
    </source>
</reference>
<dbReference type="OrthoDB" id="5391950at2759"/>
<feature type="compositionally biased region" description="Polar residues" evidence="1">
    <location>
        <begin position="142"/>
        <end position="155"/>
    </location>
</feature>
<accession>A0A5N5D5F8</accession>
<feature type="compositionally biased region" description="Polar residues" evidence="1">
    <location>
        <begin position="164"/>
        <end position="177"/>
    </location>
</feature>
<feature type="compositionally biased region" description="Basic and acidic residues" evidence="1">
    <location>
        <begin position="129"/>
        <end position="141"/>
    </location>
</feature>
<sequence length="333" mass="35959">MHDPEPPLRLQTSFARPAEPQQMTVSPKRKRGSSDPAVPTTQPFAPRLNTSAFPGPVDARCASASEPHSGALLAAATVESGSESPRSRVASQFERLQLHKGSGGSGALPAIDFGSGDAGAIATKKAKHSDHFVDQRLHEGGNRSSNPHKPSSPSQPVLEIAETPQHQRVSFATTTTIDDGGMQSSPPPPSSSPSVKLFLSTRRPNPKLHRRSPSPSVRTYATSSSSSTSASSLPSAPPPPSDQAALTWQDSEITGHEIDREQDDDGYGINGLGFRPTHAVAQHRALKRRQQILEWRAREAREARQKRSERRRLAAIAPERKVGEAQKRMVRFA</sequence>
<feature type="compositionally biased region" description="Low complexity" evidence="1">
    <location>
        <begin position="214"/>
        <end position="234"/>
    </location>
</feature>
<evidence type="ECO:0000313" key="2">
    <source>
        <dbReference type="EMBL" id="KAB2572827.1"/>
    </source>
</evidence>
<name>A0A5N5D5F8_9PEZI</name>
<feature type="compositionally biased region" description="Polar residues" evidence="1">
    <location>
        <begin position="39"/>
        <end position="52"/>
    </location>
</feature>
<feature type="region of interest" description="Disordered" evidence="1">
    <location>
        <begin position="1"/>
        <end position="64"/>
    </location>
</feature>
<comment type="caution">
    <text evidence="2">The sequence shown here is derived from an EMBL/GenBank/DDBJ whole genome shotgun (WGS) entry which is preliminary data.</text>
</comment>
<proteinExistence type="predicted"/>
<feature type="region of interest" description="Disordered" evidence="1">
    <location>
        <begin position="76"/>
        <end position="254"/>
    </location>
</feature>
<evidence type="ECO:0000256" key="1">
    <source>
        <dbReference type="SAM" id="MobiDB-lite"/>
    </source>
</evidence>
<dbReference type="AlphaFoldDB" id="A0A5N5D5F8"/>
<organism evidence="2 3">
    <name type="scientific">Lasiodiplodia theobromae</name>
    <dbReference type="NCBI Taxonomy" id="45133"/>
    <lineage>
        <taxon>Eukaryota</taxon>
        <taxon>Fungi</taxon>
        <taxon>Dikarya</taxon>
        <taxon>Ascomycota</taxon>
        <taxon>Pezizomycotina</taxon>
        <taxon>Dothideomycetes</taxon>
        <taxon>Dothideomycetes incertae sedis</taxon>
        <taxon>Botryosphaeriales</taxon>
        <taxon>Botryosphaeriaceae</taxon>
        <taxon>Lasiodiplodia</taxon>
    </lineage>
</organism>
<keyword evidence="3" id="KW-1185">Reference proteome</keyword>
<dbReference type="Proteomes" id="UP000325902">
    <property type="component" value="Unassembled WGS sequence"/>
</dbReference>
<protein>
    <submittedName>
        <fullName evidence="2">Uncharacterized protein</fullName>
    </submittedName>
</protein>